<evidence type="ECO:0000313" key="2">
    <source>
        <dbReference type="EMBL" id="TEB28527.1"/>
    </source>
</evidence>
<organism evidence="2 3">
    <name type="scientific">Coprinellus micaceus</name>
    <name type="common">Glistening ink-cap mushroom</name>
    <name type="synonym">Coprinus micaceus</name>
    <dbReference type="NCBI Taxonomy" id="71717"/>
    <lineage>
        <taxon>Eukaryota</taxon>
        <taxon>Fungi</taxon>
        <taxon>Dikarya</taxon>
        <taxon>Basidiomycota</taxon>
        <taxon>Agaricomycotina</taxon>
        <taxon>Agaricomycetes</taxon>
        <taxon>Agaricomycetidae</taxon>
        <taxon>Agaricales</taxon>
        <taxon>Agaricineae</taxon>
        <taxon>Psathyrellaceae</taxon>
        <taxon>Coprinellus</taxon>
    </lineage>
</organism>
<accession>A0A4Y7T303</accession>
<dbReference type="Proteomes" id="UP000298030">
    <property type="component" value="Unassembled WGS sequence"/>
</dbReference>
<name>A0A4Y7T303_COPMI</name>
<dbReference type="AlphaFoldDB" id="A0A4Y7T303"/>
<feature type="region of interest" description="Disordered" evidence="1">
    <location>
        <begin position="214"/>
        <end position="264"/>
    </location>
</feature>
<reference evidence="2 3" key="1">
    <citation type="journal article" date="2019" name="Nat. Ecol. Evol.">
        <title>Megaphylogeny resolves global patterns of mushroom evolution.</title>
        <authorList>
            <person name="Varga T."/>
            <person name="Krizsan K."/>
            <person name="Foldi C."/>
            <person name="Dima B."/>
            <person name="Sanchez-Garcia M."/>
            <person name="Sanchez-Ramirez S."/>
            <person name="Szollosi G.J."/>
            <person name="Szarkandi J.G."/>
            <person name="Papp V."/>
            <person name="Albert L."/>
            <person name="Andreopoulos W."/>
            <person name="Angelini C."/>
            <person name="Antonin V."/>
            <person name="Barry K.W."/>
            <person name="Bougher N.L."/>
            <person name="Buchanan P."/>
            <person name="Buyck B."/>
            <person name="Bense V."/>
            <person name="Catcheside P."/>
            <person name="Chovatia M."/>
            <person name="Cooper J."/>
            <person name="Damon W."/>
            <person name="Desjardin D."/>
            <person name="Finy P."/>
            <person name="Geml J."/>
            <person name="Haridas S."/>
            <person name="Hughes K."/>
            <person name="Justo A."/>
            <person name="Karasinski D."/>
            <person name="Kautmanova I."/>
            <person name="Kiss B."/>
            <person name="Kocsube S."/>
            <person name="Kotiranta H."/>
            <person name="LaButti K.M."/>
            <person name="Lechner B.E."/>
            <person name="Liimatainen K."/>
            <person name="Lipzen A."/>
            <person name="Lukacs Z."/>
            <person name="Mihaltcheva S."/>
            <person name="Morgado L.N."/>
            <person name="Niskanen T."/>
            <person name="Noordeloos M.E."/>
            <person name="Ohm R.A."/>
            <person name="Ortiz-Santana B."/>
            <person name="Ovrebo C."/>
            <person name="Racz N."/>
            <person name="Riley R."/>
            <person name="Savchenko A."/>
            <person name="Shiryaev A."/>
            <person name="Soop K."/>
            <person name="Spirin V."/>
            <person name="Szebenyi C."/>
            <person name="Tomsovsky M."/>
            <person name="Tulloss R.E."/>
            <person name="Uehling J."/>
            <person name="Grigoriev I.V."/>
            <person name="Vagvolgyi C."/>
            <person name="Papp T."/>
            <person name="Martin F.M."/>
            <person name="Miettinen O."/>
            <person name="Hibbett D.S."/>
            <person name="Nagy L.G."/>
        </authorList>
    </citation>
    <scope>NUCLEOTIDE SEQUENCE [LARGE SCALE GENOMIC DNA]</scope>
    <source>
        <strain evidence="2 3">FP101781</strain>
    </source>
</reference>
<sequence>MTGCIAPPSNVFYCEGLIRKRCALLFISYLFVALRLKWPLYSTGTLDYDVDVSLPLSRYKRRSDDWGKCSYPSKSRRWNFVQMSSFSRTWQTYLAGDFAFAPRPSHSVQDLGVTPRAIGPHEGMKFTVSFQLDPHSTIHLRYLRHFSRSTKGADEEYPTPGGSKFGKGPEAPVGTGVLGSQRRPFGIRVSLYGGSPRLTWRRSRTMCKQRVGNLDRLNGLPGRHGQFGPSGQIGHDRASHVPGRSSTQGDSDVGTDNNNRDRLPLVKPCSRRVTLTRNAGLHSSPLLRLGFMGNFPPPELAHFQHTCIMLLAC</sequence>
<protein>
    <submittedName>
        <fullName evidence="2">Uncharacterized protein</fullName>
    </submittedName>
</protein>
<keyword evidence="3" id="KW-1185">Reference proteome</keyword>
<feature type="region of interest" description="Disordered" evidence="1">
    <location>
        <begin position="151"/>
        <end position="170"/>
    </location>
</feature>
<proteinExistence type="predicted"/>
<gene>
    <name evidence="2" type="ORF">FA13DRAFT_1711815</name>
</gene>
<feature type="compositionally biased region" description="Polar residues" evidence="1">
    <location>
        <begin position="244"/>
        <end position="257"/>
    </location>
</feature>
<evidence type="ECO:0000313" key="3">
    <source>
        <dbReference type="Proteomes" id="UP000298030"/>
    </source>
</evidence>
<dbReference type="EMBL" id="QPFP01000032">
    <property type="protein sequence ID" value="TEB28527.1"/>
    <property type="molecule type" value="Genomic_DNA"/>
</dbReference>
<comment type="caution">
    <text evidence="2">The sequence shown here is derived from an EMBL/GenBank/DDBJ whole genome shotgun (WGS) entry which is preliminary data.</text>
</comment>
<evidence type="ECO:0000256" key="1">
    <source>
        <dbReference type="SAM" id="MobiDB-lite"/>
    </source>
</evidence>